<organism evidence="5 6">
    <name type="scientific">Streptomyces botrytidirepellens</name>
    <dbReference type="NCBI Taxonomy" id="2486417"/>
    <lineage>
        <taxon>Bacteria</taxon>
        <taxon>Bacillati</taxon>
        <taxon>Actinomycetota</taxon>
        <taxon>Actinomycetes</taxon>
        <taxon>Kitasatosporales</taxon>
        <taxon>Streptomycetaceae</taxon>
        <taxon>Streptomyces</taxon>
    </lineage>
</organism>
<reference evidence="5 6" key="1">
    <citation type="submission" date="2018-11" db="EMBL/GenBank/DDBJ databases">
        <title>The Potential of Streptomyces as Biocontrol Agents against the Tomato grey mould, Botrytis cinerea (Gray mold) Frontiers in Microbiology.</title>
        <authorList>
            <person name="Li D."/>
        </authorList>
    </citation>
    <scope>NUCLEOTIDE SEQUENCE [LARGE SCALE GENOMIC DNA]</scope>
    <source>
        <strain evidence="5 6">NEAU-LD23</strain>
    </source>
</reference>
<name>A0A3M8WND5_9ACTN</name>
<dbReference type="InterPro" id="IPR000674">
    <property type="entry name" value="Ald_Oxase/Xan_DH_a/b"/>
</dbReference>
<dbReference type="Pfam" id="PF20256">
    <property type="entry name" value="MoCoBD_2"/>
    <property type="match status" value="1"/>
</dbReference>
<dbReference type="GO" id="GO:0005506">
    <property type="term" value="F:iron ion binding"/>
    <property type="evidence" value="ECO:0007669"/>
    <property type="project" value="InterPro"/>
</dbReference>
<dbReference type="SMART" id="SM01008">
    <property type="entry name" value="Ald_Xan_dh_C"/>
    <property type="match status" value="1"/>
</dbReference>
<dbReference type="Proteomes" id="UP000275401">
    <property type="component" value="Unassembled WGS sequence"/>
</dbReference>
<dbReference type="AlphaFoldDB" id="A0A3M8WND5"/>
<dbReference type="SUPFAM" id="SSF54665">
    <property type="entry name" value="CO dehydrogenase molybdoprotein N-domain-like"/>
    <property type="match status" value="1"/>
</dbReference>
<evidence type="ECO:0000313" key="5">
    <source>
        <dbReference type="EMBL" id="RNG30770.1"/>
    </source>
</evidence>
<evidence type="ECO:0000259" key="4">
    <source>
        <dbReference type="SMART" id="SM01008"/>
    </source>
</evidence>
<feature type="region of interest" description="Disordered" evidence="3">
    <location>
        <begin position="688"/>
        <end position="710"/>
    </location>
</feature>
<dbReference type="InterPro" id="IPR036856">
    <property type="entry name" value="Ald_Oxase/Xan_DH_a/b_sf"/>
</dbReference>
<dbReference type="Gene3D" id="3.90.1170.50">
    <property type="entry name" value="Aldehyde oxidase/xanthine dehydrogenase, a/b hammerhead"/>
    <property type="match status" value="1"/>
</dbReference>
<gene>
    <name evidence="5" type="ORF">EEJ42_09515</name>
</gene>
<dbReference type="InterPro" id="IPR016208">
    <property type="entry name" value="Ald_Oxase/xanthine_DH-like"/>
</dbReference>
<keyword evidence="6" id="KW-1185">Reference proteome</keyword>
<dbReference type="Pfam" id="PF01315">
    <property type="entry name" value="Ald_Xan_dh_C"/>
    <property type="match status" value="1"/>
</dbReference>
<dbReference type="InterPro" id="IPR046867">
    <property type="entry name" value="AldOxase/xan_DH_MoCoBD2"/>
</dbReference>
<protein>
    <submittedName>
        <fullName evidence="5">Xanthine dehydrogenase family protein molybdopterin-binding subunit</fullName>
    </submittedName>
</protein>
<dbReference type="EMBL" id="RIBZ01000121">
    <property type="protein sequence ID" value="RNG30770.1"/>
    <property type="molecule type" value="Genomic_DNA"/>
</dbReference>
<dbReference type="InterPro" id="IPR008274">
    <property type="entry name" value="AldOxase/xan_DH_MoCoBD1"/>
</dbReference>
<accession>A0A3M8WND5</accession>
<dbReference type="Gene3D" id="3.30.365.10">
    <property type="entry name" value="Aldehyde oxidase/xanthine dehydrogenase, molybdopterin binding domain"/>
    <property type="match status" value="4"/>
</dbReference>
<comment type="caution">
    <text evidence="5">The sequence shown here is derived from an EMBL/GenBank/DDBJ whole genome shotgun (WGS) entry which is preliminary data.</text>
</comment>
<dbReference type="InterPro" id="IPR037165">
    <property type="entry name" value="AldOxase/xan_DH_Mopterin-bd_sf"/>
</dbReference>
<feature type="domain" description="Aldehyde oxidase/xanthine dehydrogenase a/b hammerhead" evidence="4">
    <location>
        <begin position="11"/>
        <end position="117"/>
    </location>
</feature>
<keyword evidence="2" id="KW-0560">Oxidoreductase</keyword>
<evidence type="ECO:0000256" key="1">
    <source>
        <dbReference type="ARBA" id="ARBA00022505"/>
    </source>
</evidence>
<dbReference type="PANTHER" id="PTHR11908:SF132">
    <property type="entry name" value="ALDEHYDE OXIDASE 1-RELATED"/>
    <property type="match status" value="1"/>
</dbReference>
<dbReference type="SUPFAM" id="SSF56003">
    <property type="entry name" value="Molybdenum cofactor-binding domain"/>
    <property type="match status" value="1"/>
</dbReference>
<keyword evidence="1" id="KW-0500">Molybdenum</keyword>
<evidence type="ECO:0000256" key="2">
    <source>
        <dbReference type="ARBA" id="ARBA00023002"/>
    </source>
</evidence>
<feature type="compositionally biased region" description="Basic and acidic residues" evidence="3">
    <location>
        <begin position="688"/>
        <end position="697"/>
    </location>
</feature>
<proteinExistence type="predicted"/>
<sequence length="710" mass="75558">MTRVDGLDKVTGAARYAYEFPTPDVGYVWPVQATIARGRVTEVDGAPALARPGVLAVLDSGNAPRLNTEAPASPDLFVLQSPEVAYHGQIVAAVVATSLEAAREGAAAVRVSYQQEPHDVVLRFDDERAQVAEKVTDGSPGFVERGDTEGALAAAPVRTEAMYTTPVEHTSPMEPHATIAVWDEDRLTVYNADQGPFMSSQLLAAVFGLEEGAVEVVAEHIGGGFGSKGIPRSPAVLAALAAQHLGRPVKIALTRQQMFQLIPYRAPTIQRIRLGAERDGRLTAIDHEVVQQRSAMVEFADQTGGSTRLMYGAPHVRTTVKTAPLDVLTPAWFRAPGHTPGMFALESAMDELATELEIDPVELRIRNDTGVDPDSGKPFSSRGLVECLREGAARFDWALRDPKPGIRREGRWLVGTGVASAHHPDYVFPSSATARAEADGTFTVRVGAVDIGTGGRTALTQLAADALGIPVERLRLEIGRASLGPAPFAGGSLGTASWGWAVDKACRALLAELDTYGGVVPDGGLEVRADTTEDVELRASLSRHSFGAHFAQVRVDTDTGEIRVDRMLGVFAAGRIVNPKTARSQFLGAMTMGLSMALLEIGEVDPVFGDFANHDFAGYHVAANADVPKLEAVWLDEQDDTPNPVRGKGIGELGIVGAAAAIANAFHHATGQRVRDLPIRVERSREALRAARTEARKRGPGAAEQGKPVG</sequence>
<evidence type="ECO:0000256" key="3">
    <source>
        <dbReference type="SAM" id="MobiDB-lite"/>
    </source>
</evidence>
<evidence type="ECO:0000313" key="6">
    <source>
        <dbReference type="Proteomes" id="UP000275401"/>
    </source>
</evidence>
<dbReference type="PANTHER" id="PTHR11908">
    <property type="entry name" value="XANTHINE DEHYDROGENASE"/>
    <property type="match status" value="1"/>
</dbReference>
<dbReference type="GO" id="GO:0016491">
    <property type="term" value="F:oxidoreductase activity"/>
    <property type="evidence" value="ECO:0007669"/>
    <property type="project" value="UniProtKB-KW"/>
</dbReference>
<dbReference type="Pfam" id="PF02738">
    <property type="entry name" value="MoCoBD_1"/>
    <property type="match status" value="1"/>
</dbReference>